<reference evidence="2 3" key="1">
    <citation type="journal article" date="2019" name="Commun. Biol.">
        <title>The bagworm genome reveals a unique fibroin gene that provides high tensile strength.</title>
        <authorList>
            <person name="Kono N."/>
            <person name="Nakamura H."/>
            <person name="Ohtoshi R."/>
            <person name="Tomita M."/>
            <person name="Numata K."/>
            <person name="Arakawa K."/>
        </authorList>
    </citation>
    <scope>NUCLEOTIDE SEQUENCE [LARGE SCALE GENOMIC DNA]</scope>
</reference>
<name>A0A4C1Y8K0_EUMVA</name>
<evidence type="ECO:0000313" key="2">
    <source>
        <dbReference type="EMBL" id="GBP70889.1"/>
    </source>
</evidence>
<dbReference type="Proteomes" id="UP000299102">
    <property type="component" value="Unassembled WGS sequence"/>
</dbReference>
<evidence type="ECO:0000313" key="3">
    <source>
        <dbReference type="Proteomes" id="UP000299102"/>
    </source>
</evidence>
<dbReference type="AlphaFoldDB" id="A0A4C1Y8K0"/>
<evidence type="ECO:0000256" key="1">
    <source>
        <dbReference type="SAM" id="MobiDB-lite"/>
    </source>
</evidence>
<dbReference type="EMBL" id="BGZK01001089">
    <property type="protein sequence ID" value="GBP70889.1"/>
    <property type="molecule type" value="Genomic_DNA"/>
</dbReference>
<accession>A0A4C1Y8K0</accession>
<keyword evidence="3" id="KW-1185">Reference proteome</keyword>
<comment type="caution">
    <text evidence="2">The sequence shown here is derived from an EMBL/GenBank/DDBJ whole genome shotgun (WGS) entry which is preliminary data.</text>
</comment>
<feature type="compositionally biased region" description="Polar residues" evidence="1">
    <location>
        <begin position="7"/>
        <end position="21"/>
    </location>
</feature>
<organism evidence="2 3">
    <name type="scientific">Eumeta variegata</name>
    <name type="common">Bagworm moth</name>
    <name type="synonym">Eumeta japonica</name>
    <dbReference type="NCBI Taxonomy" id="151549"/>
    <lineage>
        <taxon>Eukaryota</taxon>
        <taxon>Metazoa</taxon>
        <taxon>Ecdysozoa</taxon>
        <taxon>Arthropoda</taxon>
        <taxon>Hexapoda</taxon>
        <taxon>Insecta</taxon>
        <taxon>Pterygota</taxon>
        <taxon>Neoptera</taxon>
        <taxon>Endopterygota</taxon>
        <taxon>Lepidoptera</taxon>
        <taxon>Glossata</taxon>
        <taxon>Ditrysia</taxon>
        <taxon>Tineoidea</taxon>
        <taxon>Psychidae</taxon>
        <taxon>Oiketicinae</taxon>
        <taxon>Eumeta</taxon>
    </lineage>
</organism>
<sequence length="211" mass="23913">MDLNPAQVMTSMTPSSGSATDEGTFLDTGFKTDRRQTRKATVAPVAGFPWRRSTTGYRPSSLCQFSEKLPQNRAMRGCQLGTLTRHVVYDTTSDGLVWPFAVVSSLIFTYPPVRHLLGFLIFQCVHVPIITIRHLRHMRLRSVLFYNFVEYGAYRIDREADGDGGLTTSLITSRFLLRSFLWLSHTPANMAAAQKWAGASYEILHTYRIWT</sequence>
<protein>
    <submittedName>
        <fullName evidence="2">Uncharacterized protein</fullName>
    </submittedName>
</protein>
<gene>
    <name evidence="2" type="ORF">EVAR_55243_1</name>
</gene>
<feature type="region of interest" description="Disordered" evidence="1">
    <location>
        <begin position="1"/>
        <end position="22"/>
    </location>
</feature>
<proteinExistence type="predicted"/>